<dbReference type="Proteomes" id="UP001060164">
    <property type="component" value="Chromosome"/>
</dbReference>
<evidence type="ECO:0000313" key="2">
    <source>
        <dbReference type="Proteomes" id="UP001060164"/>
    </source>
</evidence>
<dbReference type="Pfam" id="PF12672">
    <property type="entry name" value="DUF3793"/>
    <property type="match status" value="1"/>
</dbReference>
<sequence length="192" mass="22425">MHNWMQESIEIQIARQCAPVLAGVKPSNILILKDGNIAEIARMLEGTPVGCRLLSDGAGNSVWLLYRRESLEKILSDKPKMEFLRCFGYRYRDVEEALWLLGRRFQSYKQKSMEFPHEMGIFLGYPLGDVKGFIRHRGRDFLYCGYWKVYENEAEARKLFSVYTSVKQQMLKELYQGKHVWQMIPNHAVIAV</sequence>
<protein>
    <submittedName>
        <fullName evidence="1">DUF3793 family protein</fullName>
    </submittedName>
</protein>
<dbReference type="RefSeq" id="WP_028527328.1">
    <property type="nucleotide sequence ID" value="NZ_CABLBR010000001.1"/>
</dbReference>
<accession>A0ABY5VEY3</accession>
<dbReference type="InterPro" id="IPR024523">
    <property type="entry name" value="DUF3793"/>
</dbReference>
<keyword evidence="2" id="KW-1185">Reference proteome</keyword>
<gene>
    <name evidence="1" type="ORF">NQ502_16335</name>
</gene>
<evidence type="ECO:0000313" key="1">
    <source>
        <dbReference type="EMBL" id="UWP58922.1"/>
    </source>
</evidence>
<name>A0ABY5VEY3_9FIRM</name>
<organism evidence="1 2">
    <name type="scientific">Ruminococcus gauvreauii</name>
    <dbReference type="NCBI Taxonomy" id="438033"/>
    <lineage>
        <taxon>Bacteria</taxon>
        <taxon>Bacillati</taxon>
        <taxon>Bacillota</taxon>
        <taxon>Clostridia</taxon>
        <taxon>Eubacteriales</taxon>
        <taxon>Oscillospiraceae</taxon>
        <taxon>Ruminococcus</taxon>
    </lineage>
</organism>
<dbReference type="EMBL" id="CP102290">
    <property type="protein sequence ID" value="UWP58922.1"/>
    <property type="molecule type" value="Genomic_DNA"/>
</dbReference>
<reference evidence="1" key="1">
    <citation type="journal article" date="2022" name="Cell">
        <title>Design, construction, and in vivo augmentation of a complex gut microbiome.</title>
        <authorList>
            <person name="Cheng A.G."/>
            <person name="Ho P.Y."/>
            <person name="Aranda-Diaz A."/>
            <person name="Jain S."/>
            <person name="Yu F.B."/>
            <person name="Meng X."/>
            <person name="Wang M."/>
            <person name="Iakiviak M."/>
            <person name="Nagashima K."/>
            <person name="Zhao A."/>
            <person name="Murugkar P."/>
            <person name="Patil A."/>
            <person name="Atabakhsh K."/>
            <person name="Weakley A."/>
            <person name="Yan J."/>
            <person name="Brumbaugh A.R."/>
            <person name="Higginbottom S."/>
            <person name="Dimas A."/>
            <person name="Shiver A.L."/>
            <person name="Deutschbauer A."/>
            <person name="Neff N."/>
            <person name="Sonnenburg J.L."/>
            <person name="Huang K.C."/>
            <person name="Fischbach M.A."/>
        </authorList>
    </citation>
    <scope>NUCLEOTIDE SEQUENCE</scope>
    <source>
        <strain evidence="1">DSM 19829</strain>
    </source>
</reference>
<proteinExistence type="predicted"/>